<reference evidence="9 10" key="1">
    <citation type="submission" date="2014-06" db="EMBL/GenBank/DDBJ databases">
        <authorList>
            <person name="Swart Estienne"/>
        </authorList>
    </citation>
    <scope>NUCLEOTIDE SEQUENCE [LARGE SCALE GENOMIC DNA]</scope>
    <source>
        <strain evidence="9 10">130c</strain>
    </source>
</reference>
<sequence length="251" mass="28764">MVDQKVFKIDNTFLDGAQNSKVVLLILNRPIHRPLFDQFIALSPEIICADGGANRLYDLLEDSEDRQKFLPSAVIGDLDSLRKEVRDHYHKQKVEIQDLSHDQDTTDFEKCFNHLISKEAFSDDMTRFLVLGAFGGRLDHTMRNISYLLSLPENIKAYFLDEYSMGFRVPKGKTEIKFSKKFEFTKGCGIIPAQTTRISTNGLKWNLGQAPWDVTSLDTQISTSNERVSNEVTIECDRDIVWMSSLNFLNE</sequence>
<dbReference type="CDD" id="cd07995">
    <property type="entry name" value="TPK"/>
    <property type="match status" value="1"/>
</dbReference>
<dbReference type="InterPro" id="IPR016966">
    <property type="entry name" value="Thiamin_pyrophosphokinase_euk"/>
</dbReference>
<dbReference type="AlphaFoldDB" id="A0A078A7H7"/>
<gene>
    <name evidence="9" type="primary">Contig16872.g17973</name>
    <name evidence="9" type="ORF">STYLEM_6465</name>
</gene>
<dbReference type="GO" id="GO:0016301">
    <property type="term" value="F:kinase activity"/>
    <property type="evidence" value="ECO:0007669"/>
    <property type="project" value="UniProtKB-UniRule"/>
</dbReference>
<dbReference type="SMART" id="SM00983">
    <property type="entry name" value="TPK_B1_binding"/>
    <property type="match status" value="1"/>
</dbReference>
<keyword evidence="6 7" id="KW-0067">ATP-binding</keyword>
<dbReference type="GO" id="GO:0006772">
    <property type="term" value="P:thiamine metabolic process"/>
    <property type="evidence" value="ECO:0007669"/>
    <property type="project" value="InterPro"/>
</dbReference>
<dbReference type="OrthoDB" id="25149at2759"/>
<dbReference type="GO" id="GO:0030975">
    <property type="term" value="F:thiamine binding"/>
    <property type="evidence" value="ECO:0007669"/>
    <property type="project" value="UniProtKB-UniRule"/>
</dbReference>
<dbReference type="GO" id="GO:0009229">
    <property type="term" value="P:thiamine diphosphate biosynthetic process"/>
    <property type="evidence" value="ECO:0007669"/>
    <property type="project" value="UniProtKB-UniRule"/>
</dbReference>
<comment type="similarity">
    <text evidence="2 7">Belongs to the thiamine pyrophosphokinase family.</text>
</comment>
<dbReference type="EC" id="2.7.6.2" evidence="7"/>
<dbReference type="InterPro" id="IPR036371">
    <property type="entry name" value="TPK_B1-bd_sf"/>
</dbReference>
<evidence type="ECO:0000313" key="10">
    <source>
        <dbReference type="Proteomes" id="UP000039865"/>
    </source>
</evidence>
<dbReference type="Pfam" id="PF04265">
    <property type="entry name" value="TPK_B1_binding"/>
    <property type="match status" value="1"/>
</dbReference>
<evidence type="ECO:0000256" key="1">
    <source>
        <dbReference type="ARBA" id="ARBA00005078"/>
    </source>
</evidence>
<comment type="pathway">
    <text evidence="1 7">Cofactor biosynthesis; thiamine diphosphate biosynthesis; thiamine diphosphate from thiamine: step 1/1.</text>
</comment>
<dbReference type="UniPathway" id="UPA00060">
    <property type="reaction ID" value="UER00597"/>
</dbReference>
<dbReference type="OMA" id="HHLYMMT"/>
<keyword evidence="4 7" id="KW-0547">Nucleotide-binding</keyword>
<dbReference type="PANTHER" id="PTHR13622">
    <property type="entry name" value="THIAMIN PYROPHOSPHOKINASE"/>
    <property type="match status" value="1"/>
</dbReference>
<name>A0A078A7H7_STYLE</name>
<dbReference type="PIRSF" id="PIRSF031057">
    <property type="entry name" value="Thiamin_pyrophosphokinase"/>
    <property type="match status" value="1"/>
</dbReference>
<evidence type="ECO:0000256" key="4">
    <source>
        <dbReference type="ARBA" id="ARBA00022741"/>
    </source>
</evidence>
<evidence type="ECO:0000256" key="2">
    <source>
        <dbReference type="ARBA" id="ARBA00006785"/>
    </source>
</evidence>
<protein>
    <recommendedName>
        <fullName evidence="7">Thiamine pyrophosphokinase</fullName>
        <ecNumber evidence="7">2.7.6.2</ecNumber>
    </recommendedName>
</protein>
<evidence type="ECO:0000256" key="6">
    <source>
        <dbReference type="ARBA" id="ARBA00022840"/>
    </source>
</evidence>
<dbReference type="InterPro" id="IPR007371">
    <property type="entry name" value="TPK_catalytic"/>
</dbReference>
<keyword evidence="3 7" id="KW-0808">Transferase</keyword>
<dbReference type="InterPro" id="IPR006282">
    <property type="entry name" value="Thi_PPkinase"/>
</dbReference>
<evidence type="ECO:0000259" key="8">
    <source>
        <dbReference type="SMART" id="SM00983"/>
    </source>
</evidence>
<organism evidence="9 10">
    <name type="scientific">Stylonychia lemnae</name>
    <name type="common">Ciliate</name>
    <dbReference type="NCBI Taxonomy" id="5949"/>
    <lineage>
        <taxon>Eukaryota</taxon>
        <taxon>Sar</taxon>
        <taxon>Alveolata</taxon>
        <taxon>Ciliophora</taxon>
        <taxon>Intramacronucleata</taxon>
        <taxon>Spirotrichea</taxon>
        <taxon>Stichotrichia</taxon>
        <taxon>Sporadotrichida</taxon>
        <taxon>Oxytrichidae</taxon>
        <taxon>Stylonychinae</taxon>
        <taxon>Stylonychia</taxon>
    </lineage>
</organism>
<dbReference type="GO" id="GO:0005524">
    <property type="term" value="F:ATP binding"/>
    <property type="evidence" value="ECO:0007669"/>
    <property type="project" value="UniProtKB-UniRule"/>
</dbReference>
<dbReference type="SUPFAM" id="SSF63862">
    <property type="entry name" value="Thiamin pyrophosphokinase, substrate-binding domain"/>
    <property type="match status" value="1"/>
</dbReference>
<evidence type="ECO:0000256" key="7">
    <source>
        <dbReference type="PIRNR" id="PIRNR031057"/>
    </source>
</evidence>
<dbReference type="InterPro" id="IPR007373">
    <property type="entry name" value="Thiamin_PyroPKinase_B1-bd"/>
</dbReference>
<feature type="domain" description="Thiamin pyrophosphokinase thiamin-binding" evidence="8">
    <location>
        <begin position="172"/>
        <end position="240"/>
    </location>
</feature>
<dbReference type="EMBL" id="CCKQ01006213">
    <property type="protein sequence ID" value="CDW77502.1"/>
    <property type="molecule type" value="Genomic_DNA"/>
</dbReference>
<evidence type="ECO:0000256" key="5">
    <source>
        <dbReference type="ARBA" id="ARBA00022777"/>
    </source>
</evidence>
<dbReference type="NCBIfam" id="TIGR01378">
    <property type="entry name" value="thi_PPkinase"/>
    <property type="match status" value="1"/>
</dbReference>
<dbReference type="InParanoid" id="A0A078A7H7"/>
<keyword evidence="5 7" id="KW-0418">Kinase</keyword>
<dbReference type="Proteomes" id="UP000039865">
    <property type="component" value="Unassembled WGS sequence"/>
</dbReference>
<dbReference type="InterPro" id="IPR036759">
    <property type="entry name" value="TPK_catalytic_sf"/>
</dbReference>
<dbReference type="SUPFAM" id="SSF63999">
    <property type="entry name" value="Thiamin pyrophosphokinase, catalytic domain"/>
    <property type="match status" value="1"/>
</dbReference>
<comment type="catalytic activity">
    <reaction evidence="7">
        <text>thiamine + ATP = thiamine diphosphate + AMP + H(+)</text>
        <dbReference type="Rhea" id="RHEA:11576"/>
        <dbReference type="ChEBI" id="CHEBI:15378"/>
        <dbReference type="ChEBI" id="CHEBI:18385"/>
        <dbReference type="ChEBI" id="CHEBI:30616"/>
        <dbReference type="ChEBI" id="CHEBI:58937"/>
        <dbReference type="ChEBI" id="CHEBI:456215"/>
    </reaction>
</comment>
<dbReference type="PANTHER" id="PTHR13622:SF8">
    <property type="entry name" value="THIAMIN PYROPHOSPHOKINASE 1"/>
    <property type="match status" value="1"/>
</dbReference>
<evidence type="ECO:0000256" key="3">
    <source>
        <dbReference type="ARBA" id="ARBA00022679"/>
    </source>
</evidence>
<evidence type="ECO:0000313" key="9">
    <source>
        <dbReference type="EMBL" id="CDW77502.1"/>
    </source>
</evidence>
<dbReference type="GO" id="GO:0004788">
    <property type="term" value="F:thiamine diphosphokinase activity"/>
    <property type="evidence" value="ECO:0007669"/>
    <property type="project" value="UniProtKB-UniRule"/>
</dbReference>
<proteinExistence type="inferred from homology"/>
<keyword evidence="10" id="KW-1185">Reference proteome</keyword>
<dbReference type="Gene3D" id="3.40.50.10240">
    <property type="entry name" value="Thiamin pyrophosphokinase, catalytic domain"/>
    <property type="match status" value="1"/>
</dbReference>
<accession>A0A078A7H7</accession>
<dbReference type="Pfam" id="PF04263">
    <property type="entry name" value="TPK_catalytic"/>
    <property type="match status" value="1"/>
</dbReference>